<accession>A0ABV4YNZ6</accession>
<dbReference type="RefSeq" id="WP_306076965.1">
    <property type="nucleotide sequence ID" value="NZ_JAROBZ020000001.1"/>
</dbReference>
<proteinExistence type="predicted"/>
<name>A0ABV4YNZ6_9BACI</name>
<dbReference type="EMBL" id="JAROBZ020000001">
    <property type="protein sequence ID" value="MFB3166575.1"/>
    <property type="molecule type" value="Genomic_DNA"/>
</dbReference>
<evidence type="ECO:0000313" key="1">
    <source>
        <dbReference type="EMBL" id="MFB3166575.1"/>
    </source>
</evidence>
<dbReference type="Proteomes" id="UP001241748">
    <property type="component" value="Unassembled WGS sequence"/>
</dbReference>
<gene>
    <name evidence="1" type="ORF">P5G62_005575</name>
</gene>
<comment type="caution">
    <text evidence="1">The sequence shown here is derived from an EMBL/GenBank/DDBJ whole genome shotgun (WGS) entry which is preliminary data.</text>
</comment>
<organism evidence="1 2">
    <name type="scientific">Neobacillus driksii</name>
    <dbReference type="NCBI Taxonomy" id="3035913"/>
    <lineage>
        <taxon>Bacteria</taxon>
        <taxon>Bacillati</taxon>
        <taxon>Bacillota</taxon>
        <taxon>Bacilli</taxon>
        <taxon>Bacillales</taxon>
        <taxon>Bacillaceae</taxon>
        <taxon>Neobacillus</taxon>
    </lineage>
</organism>
<keyword evidence="2" id="KW-1185">Reference proteome</keyword>
<sequence>MEIVAMENIDEIYEDARQRLDDLFEEEETIHDTIRHLREYTYPIIRNIKVQFAKILEDYNEDANPQNLGILDERQKERDELRVQIDALKQDTFVKFKYPIKVEQIDRYVNISLNKMENYKR</sequence>
<reference evidence="1 2" key="1">
    <citation type="submission" date="2024-05" db="EMBL/GenBank/DDBJ databases">
        <authorList>
            <person name="Venkateswaran K."/>
        </authorList>
    </citation>
    <scope>NUCLEOTIDE SEQUENCE [LARGE SCALE GENOMIC DNA]</scope>
    <source>
        <strain evidence="1 2">179-C4-2-HS</strain>
    </source>
</reference>
<evidence type="ECO:0000313" key="2">
    <source>
        <dbReference type="Proteomes" id="UP001241748"/>
    </source>
</evidence>
<protein>
    <submittedName>
        <fullName evidence="1">Uncharacterized protein</fullName>
    </submittedName>
</protein>